<evidence type="ECO:0000313" key="8">
    <source>
        <dbReference type="EMBL" id="GEN35705.1"/>
    </source>
</evidence>
<dbReference type="RefSeq" id="WP_146811229.1">
    <property type="nucleotide sequence ID" value="NZ_BJXX01000148.1"/>
</dbReference>
<protein>
    <submittedName>
        <fullName evidence="8">Membrane protein</fullName>
    </submittedName>
</protein>
<dbReference type="GO" id="GO:0005886">
    <property type="term" value="C:plasma membrane"/>
    <property type="evidence" value="ECO:0007669"/>
    <property type="project" value="UniProtKB-SubCell"/>
</dbReference>
<dbReference type="AlphaFoldDB" id="A0A511V9V7"/>
<feature type="transmembrane region" description="Helical" evidence="6">
    <location>
        <begin position="71"/>
        <end position="88"/>
    </location>
</feature>
<feature type="transmembrane region" description="Helical" evidence="6">
    <location>
        <begin position="12"/>
        <end position="30"/>
    </location>
</feature>
<keyword evidence="9" id="KW-1185">Reference proteome</keyword>
<evidence type="ECO:0000256" key="6">
    <source>
        <dbReference type="SAM" id="Phobius"/>
    </source>
</evidence>
<evidence type="ECO:0000256" key="1">
    <source>
        <dbReference type="ARBA" id="ARBA00004651"/>
    </source>
</evidence>
<feature type="domain" description="DUF3817" evidence="7">
    <location>
        <begin position="7"/>
        <end position="94"/>
    </location>
</feature>
<sequence length="96" mass="10563">MLKTPLGRLRAIGLVEGISLLLLLGIAMPLKYMADIPEVVSVVGLIHGVLFVLYLFAVAHVTFALRWSFDRVMGAVVASVIPFGNFVLDARLRREQ</sequence>
<dbReference type="OrthoDB" id="1121311at2"/>
<evidence type="ECO:0000256" key="3">
    <source>
        <dbReference type="ARBA" id="ARBA00022692"/>
    </source>
</evidence>
<proteinExistence type="predicted"/>
<dbReference type="InterPro" id="IPR023845">
    <property type="entry name" value="DUF3817_TM"/>
</dbReference>
<evidence type="ECO:0000313" key="9">
    <source>
        <dbReference type="Proteomes" id="UP000321157"/>
    </source>
</evidence>
<keyword evidence="3 6" id="KW-0812">Transmembrane</keyword>
<evidence type="ECO:0000256" key="2">
    <source>
        <dbReference type="ARBA" id="ARBA00022475"/>
    </source>
</evidence>
<keyword evidence="5 6" id="KW-0472">Membrane</keyword>
<dbReference type="NCBIfam" id="TIGR03954">
    <property type="entry name" value="integ_memb_HG"/>
    <property type="match status" value="1"/>
</dbReference>
<dbReference type="PANTHER" id="PTHR40077:SF1">
    <property type="entry name" value="MEMBRANE PROTEIN"/>
    <property type="match status" value="1"/>
</dbReference>
<name>A0A511V9V7_9BACL</name>
<gene>
    <name evidence="8" type="ORF">ADA01nite_31650</name>
</gene>
<evidence type="ECO:0000256" key="5">
    <source>
        <dbReference type="ARBA" id="ARBA00023136"/>
    </source>
</evidence>
<dbReference type="Pfam" id="PF12823">
    <property type="entry name" value="DUF3817"/>
    <property type="match status" value="1"/>
</dbReference>
<feature type="transmembrane region" description="Helical" evidence="6">
    <location>
        <begin position="42"/>
        <end position="65"/>
    </location>
</feature>
<dbReference type="PANTHER" id="PTHR40077">
    <property type="entry name" value="MEMBRANE PROTEIN-RELATED"/>
    <property type="match status" value="1"/>
</dbReference>
<dbReference type="Proteomes" id="UP000321157">
    <property type="component" value="Unassembled WGS sequence"/>
</dbReference>
<keyword evidence="2" id="KW-1003">Cell membrane</keyword>
<comment type="subcellular location">
    <subcellularLocation>
        <location evidence="1">Cell membrane</location>
        <topology evidence="1">Multi-pass membrane protein</topology>
    </subcellularLocation>
</comment>
<accession>A0A511V9V7</accession>
<keyword evidence="4 6" id="KW-1133">Transmembrane helix</keyword>
<comment type="caution">
    <text evidence="8">The sequence shown here is derived from an EMBL/GenBank/DDBJ whole genome shotgun (WGS) entry which is preliminary data.</text>
</comment>
<organism evidence="8 9">
    <name type="scientific">Aneurinibacillus danicus</name>
    <dbReference type="NCBI Taxonomy" id="267746"/>
    <lineage>
        <taxon>Bacteria</taxon>
        <taxon>Bacillati</taxon>
        <taxon>Bacillota</taxon>
        <taxon>Bacilli</taxon>
        <taxon>Bacillales</taxon>
        <taxon>Paenibacillaceae</taxon>
        <taxon>Aneurinibacillus group</taxon>
        <taxon>Aneurinibacillus</taxon>
    </lineage>
</organism>
<reference evidence="8 9" key="1">
    <citation type="submission" date="2019-07" db="EMBL/GenBank/DDBJ databases">
        <title>Whole genome shotgun sequence of Aneurinibacillus danicus NBRC 102444.</title>
        <authorList>
            <person name="Hosoyama A."/>
            <person name="Uohara A."/>
            <person name="Ohji S."/>
            <person name="Ichikawa N."/>
        </authorList>
    </citation>
    <scope>NUCLEOTIDE SEQUENCE [LARGE SCALE GENOMIC DNA]</scope>
    <source>
        <strain evidence="8 9">NBRC 102444</strain>
    </source>
</reference>
<evidence type="ECO:0000256" key="4">
    <source>
        <dbReference type="ARBA" id="ARBA00022989"/>
    </source>
</evidence>
<evidence type="ECO:0000259" key="7">
    <source>
        <dbReference type="Pfam" id="PF12823"/>
    </source>
</evidence>
<dbReference type="EMBL" id="BJXX01000148">
    <property type="protein sequence ID" value="GEN35705.1"/>
    <property type="molecule type" value="Genomic_DNA"/>
</dbReference>